<dbReference type="AlphaFoldDB" id="A0A0F8Y7G7"/>
<protein>
    <submittedName>
        <fullName evidence="1">Uncharacterized protein</fullName>
    </submittedName>
</protein>
<gene>
    <name evidence="1" type="ORF">LCGC14_2932640</name>
</gene>
<name>A0A0F8Y7G7_9ZZZZ</name>
<proteinExistence type="predicted"/>
<evidence type="ECO:0000313" key="1">
    <source>
        <dbReference type="EMBL" id="KKK69580.1"/>
    </source>
</evidence>
<sequence length="40" mass="4515">QFVALETFMSGSVSTTPSDRVMVLVTSLFPLSYKTHQRRP</sequence>
<reference evidence="1" key="1">
    <citation type="journal article" date="2015" name="Nature">
        <title>Complex archaea that bridge the gap between prokaryotes and eukaryotes.</title>
        <authorList>
            <person name="Spang A."/>
            <person name="Saw J.H."/>
            <person name="Jorgensen S.L."/>
            <person name="Zaremba-Niedzwiedzka K."/>
            <person name="Martijn J."/>
            <person name="Lind A.E."/>
            <person name="van Eijk R."/>
            <person name="Schleper C."/>
            <person name="Guy L."/>
            <person name="Ettema T.J."/>
        </authorList>
    </citation>
    <scope>NUCLEOTIDE SEQUENCE</scope>
</reference>
<dbReference type="EMBL" id="LAZR01058579">
    <property type="protein sequence ID" value="KKK69580.1"/>
    <property type="molecule type" value="Genomic_DNA"/>
</dbReference>
<feature type="non-terminal residue" evidence="1">
    <location>
        <position position="1"/>
    </location>
</feature>
<comment type="caution">
    <text evidence="1">The sequence shown here is derived from an EMBL/GenBank/DDBJ whole genome shotgun (WGS) entry which is preliminary data.</text>
</comment>
<organism evidence="1">
    <name type="scientific">marine sediment metagenome</name>
    <dbReference type="NCBI Taxonomy" id="412755"/>
    <lineage>
        <taxon>unclassified sequences</taxon>
        <taxon>metagenomes</taxon>
        <taxon>ecological metagenomes</taxon>
    </lineage>
</organism>
<accession>A0A0F8Y7G7</accession>